<dbReference type="InterPro" id="IPR005037">
    <property type="entry name" value="PRP38"/>
</dbReference>
<keyword evidence="5 7" id="KW-0508">mRNA splicing</keyword>
<comment type="similarity">
    <text evidence="2 7">Belongs to the PRP38 family.</text>
</comment>
<keyword evidence="3 7" id="KW-0507">mRNA processing</keyword>
<proteinExistence type="inferred from homology"/>
<dbReference type="EMBL" id="CAJEWN010000007">
    <property type="protein sequence ID" value="CAD2128531.1"/>
    <property type="molecule type" value="Genomic_DNA"/>
</dbReference>
<dbReference type="Pfam" id="PF03371">
    <property type="entry name" value="PRP38"/>
    <property type="match status" value="1"/>
</dbReference>
<gene>
    <name evidence="9" type="ORF">MENT_LOCUS2277</name>
</gene>
<dbReference type="PANTHER" id="PTHR23142">
    <property type="entry name" value="PRE-MRNA-SPLICING FACTOR 38A-RELATED"/>
    <property type="match status" value="1"/>
</dbReference>
<accession>A0A6V7TQ10</accession>
<feature type="compositionally biased region" description="Basic residues" evidence="8">
    <location>
        <begin position="359"/>
        <end position="392"/>
    </location>
</feature>
<feature type="compositionally biased region" description="Basic and acidic residues" evidence="8">
    <location>
        <begin position="245"/>
        <end position="272"/>
    </location>
</feature>
<feature type="compositionally biased region" description="Basic residues" evidence="8">
    <location>
        <begin position="295"/>
        <end position="325"/>
    </location>
</feature>
<keyword evidence="6 7" id="KW-0539">Nucleus</keyword>
<evidence type="ECO:0000256" key="6">
    <source>
        <dbReference type="ARBA" id="ARBA00023242"/>
    </source>
</evidence>
<evidence type="ECO:0000256" key="3">
    <source>
        <dbReference type="ARBA" id="ARBA00022664"/>
    </source>
</evidence>
<dbReference type="GO" id="GO:0005681">
    <property type="term" value="C:spliceosomal complex"/>
    <property type="evidence" value="ECO:0007669"/>
    <property type="project" value="UniProtKB-KW"/>
</dbReference>
<evidence type="ECO:0000313" key="9">
    <source>
        <dbReference type="EMBL" id="CAD2128531.1"/>
    </source>
</evidence>
<evidence type="ECO:0000256" key="4">
    <source>
        <dbReference type="ARBA" id="ARBA00022728"/>
    </source>
</evidence>
<dbReference type="OrthoDB" id="3881at2759"/>
<name>A0A6V7TQ10_MELEN</name>
<evidence type="ECO:0000256" key="7">
    <source>
        <dbReference type="RuleBase" id="RU367025"/>
    </source>
</evidence>
<dbReference type="GO" id="GO:0000398">
    <property type="term" value="P:mRNA splicing, via spliceosome"/>
    <property type="evidence" value="ECO:0007669"/>
    <property type="project" value="UniProtKB-UniRule"/>
</dbReference>
<evidence type="ECO:0000256" key="8">
    <source>
        <dbReference type="SAM" id="MobiDB-lite"/>
    </source>
</evidence>
<evidence type="ECO:0000256" key="5">
    <source>
        <dbReference type="ARBA" id="ARBA00023187"/>
    </source>
</evidence>
<keyword evidence="4 7" id="KW-0747">Spliceosome</keyword>
<comment type="caution">
    <text evidence="9">The sequence shown here is derived from an EMBL/GenBank/DDBJ whole genome shotgun (WGS) entry which is preliminary data.</text>
</comment>
<feature type="region of interest" description="Disordered" evidence="8">
    <location>
        <begin position="245"/>
        <end position="448"/>
    </location>
</feature>
<dbReference type="AlphaFoldDB" id="A0A6V7TQ10"/>
<dbReference type="Proteomes" id="UP000580250">
    <property type="component" value="Unassembled WGS sequence"/>
</dbReference>
<feature type="compositionally biased region" description="Acidic residues" evidence="8">
    <location>
        <begin position="415"/>
        <end position="432"/>
    </location>
</feature>
<evidence type="ECO:0000256" key="2">
    <source>
        <dbReference type="ARBA" id="ARBA00006164"/>
    </source>
</evidence>
<evidence type="ECO:0000313" key="10">
    <source>
        <dbReference type="Proteomes" id="UP000580250"/>
    </source>
</evidence>
<feature type="compositionally biased region" description="Basic and acidic residues" evidence="8">
    <location>
        <begin position="326"/>
        <end position="337"/>
    </location>
</feature>
<protein>
    <recommendedName>
        <fullName evidence="7">Pre-mRNA-splicing factor 38</fullName>
    </recommendedName>
</protein>
<feature type="compositionally biased region" description="Basic and acidic residues" evidence="8">
    <location>
        <begin position="281"/>
        <end position="294"/>
    </location>
</feature>
<comment type="subcellular location">
    <subcellularLocation>
        <location evidence="1 7">Nucleus</location>
    </subcellularLocation>
</comment>
<organism evidence="9 10">
    <name type="scientific">Meloidogyne enterolobii</name>
    <name type="common">Root-knot nematode worm</name>
    <name type="synonym">Meloidogyne mayaguensis</name>
    <dbReference type="NCBI Taxonomy" id="390850"/>
    <lineage>
        <taxon>Eukaryota</taxon>
        <taxon>Metazoa</taxon>
        <taxon>Ecdysozoa</taxon>
        <taxon>Nematoda</taxon>
        <taxon>Chromadorea</taxon>
        <taxon>Rhabditida</taxon>
        <taxon>Tylenchina</taxon>
        <taxon>Tylenchomorpha</taxon>
        <taxon>Tylenchoidea</taxon>
        <taxon>Meloidogynidae</taxon>
        <taxon>Meloidogyninae</taxon>
        <taxon>Meloidogyne</taxon>
    </lineage>
</organism>
<sequence length="448" mass="53012">MDFNDATTFKDVMGFNIASNDVFYEDDAADTSIPDIQKITRKNNILPIWGNVQTMNLNTLVLENIVQSTYWKNFLLEVSTYQQVCDEVFIHVRHLEPWERGTRKITGMTGMCGGVRGVGAGGVISTAFCLLYKLFTVRVTRKQLVAMMNSRQSVYLRGLAFMFIRYTQPPGDLWAWMEPYLDDETEIDPRSGGGDKMQFGQLIRMMLTKLDFYGTLFPRIPIPIQKEMETKFRERAKLYGYEDDRYSDRRRSRSRERSPRGRDVDSGADSEKRSRHRSRDRSRERQHGSRERSRDRHRSSRDRSRDRHRTSRERRESKQKRRSRSRERNKSREHENTLIDTSTTTPVAIKSSEIEIPSSKRRHRQKCHHHLRHHHCIKHRRICPSKAKKQHQQQKNLDDEKEEEEDGQKINKNEDAEEKEELIDEKIDEDNISNDFIKNEEEETEEIS</sequence>
<comment type="function">
    <text evidence="7">Required for pre-mRNA splicing.</text>
</comment>
<reference evidence="9 10" key="1">
    <citation type="submission" date="2020-08" db="EMBL/GenBank/DDBJ databases">
        <authorList>
            <person name="Koutsovoulos G."/>
            <person name="Danchin GJ E."/>
        </authorList>
    </citation>
    <scope>NUCLEOTIDE SEQUENCE [LARGE SCALE GENOMIC DNA]</scope>
</reference>
<evidence type="ECO:0000256" key="1">
    <source>
        <dbReference type="ARBA" id="ARBA00004123"/>
    </source>
</evidence>